<dbReference type="RefSeq" id="XP_007408446.1">
    <property type="nucleotide sequence ID" value="XM_007408384.1"/>
</dbReference>
<organism evidence="3">
    <name type="scientific">Melampsora larici-populina (strain 98AG31 / pathotype 3-4-7)</name>
    <name type="common">Poplar leaf rust fungus</name>
    <dbReference type="NCBI Taxonomy" id="747676"/>
    <lineage>
        <taxon>Eukaryota</taxon>
        <taxon>Fungi</taxon>
        <taxon>Dikarya</taxon>
        <taxon>Basidiomycota</taxon>
        <taxon>Pucciniomycotina</taxon>
        <taxon>Pucciniomycetes</taxon>
        <taxon>Pucciniales</taxon>
        <taxon>Melampsoraceae</taxon>
        <taxon>Melampsora</taxon>
    </lineage>
</organism>
<evidence type="ECO:0000313" key="3">
    <source>
        <dbReference type="Proteomes" id="UP000001072"/>
    </source>
</evidence>
<feature type="region of interest" description="Disordered" evidence="1">
    <location>
        <begin position="1"/>
        <end position="35"/>
    </location>
</feature>
<evidence type="ECO:0000313" key="2">
    <source>
        <dbReference type="EMBL" id="EGG08248.1"/>
    </source>
</evidence>
<dbReference type="HOGENOM" id="CLU_2134056_0_0_1"/>
<protein>
    <submittedName>
        <fullName evidence="2">Uncharacterized protein</fullName>
    </submittedName>
</protein>
<evidence type="ECO:0000256" key="1">
    <source>
        <dbReference type="SAM" id="MobiDB-lite"/>
    </source>
</evidence>
<accession>F4RHE3</accession>
<proteinExistence type="predicted"/>
<dbReference type="OrthoDB" id="10456261at2759"/>
<sequence length="113" mass="11720">MTQSLHSSVCSDDSRSTCSSSGPLSTTSSEGRSRLHIHYTRDTLLALQASSPGKYCPKARAAHGRGEISVEQSTTSEPSTGGVFHASSTARTAPTCAALTSSATSARFLDIKA</sequence>
<name>F4RHE3_MELLP</name>
<dbReference type="KEGG" id="mlr:MELLADRAFT_71536"/>
<feature type="compositionally biased region" description="Polar residues" evidence="1">
    <location>
        <begin position="70"/>
        <end position="79"/>
    </location>
</feature>
<dbReference type="VEuPathDB" id="FungiDB:MELLADRAFT_71536"/>
<dbReference type="AlphaFoldDB" id="F4RHE3"/>
<feature type="compositionally biased region" description="Low complexity" evidence="1">
    <location>
        <begin position="1"/>
        <end position="29"/>
    </location>
</feature>
<feature type="region of interest" description="Disordered" evidence="1">
    <location>
        <begin position="56"/>
        <end position="87"/>
    </location>
</feature>
<dbReference type="EMBL" id="GL883101">
    <property type="protein sequence ID" value="EGG08248.1"/>
    <property type="molecule type" value="Genomic_DNA"/>
</dbReference>
<gene>
    <name evidence="2" type="ORF">MELLADRAFT_71536</name>
</gene>
<dbReference type="Proteomes" id="UP000001072">
    <property type="component" value="Unassembled WGS sequence"/>
</dbReference>
<dbReference type="InParanoid" id="F4RHE3"/>
<reference evidence="3" key="1">
    <citation type="journal article" date="2011" name="Proc. Natl. Acad. Sci. U.S.A.">
        <title>Obligate biotrophy features unraveled by the genomic analysis of rust fungi.</title>
        <authorList>
            <person name="Duplessis S."/>
            <person name="Cuomo C.A."/>
            <person name="Lin Y.-C."/>
            <person name="Aerts A."/>
            <person name="Tisserant E."/>
            <person name="Veneault-Fourrey C."/>
            <person name="Joly D.L."/>
            <person name="Hacquard S."/>
            <person name="Amselem J."/>
            <person name="Cantarel B.L."/>
            <person name="Chiu R."/>
            <person name="Coutinho P.M."/>
            <person name="Feau N."/>
            <person name="Field M."/>
            <person name="Frey P."/>
            <person name="Gelhaye E."/>
            <person name="Goldberg J."/>
            <person name="Grabherr M.G."/>
            <person name="Kodira C.D."/>
            <person name="Kohler A."/>
            <person name="Kuees U."/>
            <person name="Lindquist E.A."/>
            <person name="Lucas S.M."/>
            <person name="Mago R."/>
            <person name="Mauceli E."/>
            <person name="Morin E."/>
            <person name="Murat C."/>
            <person name="Pangilinan J.L."/>
            <person name="Park R."/>
            <person name="Pearson M."/>
            <person name="Quesneville H."/>
            <person name="Rouhier N."/>
            <person name="Sakthikumar S."/>
            <person name="Salamov A.A."/>
            <person name="Schmutz J."/>
            <person name="Selles B."/>
            <person name="Shapiro H."/>
            <person name="Tanguay P."/>
            <person name="Tuskan G.A."/>
            <person name="Henrissat B."/>
            <person name="Van de Peer Y."/>
            <person name="Rouze P."/>
            <person name="Ellis J.G."/>
            <person name="Dodds P.N."/>
            <person name="Schein J.E."/>
            <person name="Zhong S."/>
            <person name="Hamelin R.C."/>
            <person name="Grigoriev I.V."/>
            <person name="Szabo L.J."/>
            <person name="Martin F."/>
        </authorList>
    </citation>
    <scope>NUCLEOTIDE SEQUENCE [LARGE SCALE GENOMIC DNA]</scope>
    <source>
        <strain evidence="3">98AG31 / pathotype 3-4-7</strain>
    </source>
</reference>
<dbReference type="GeneID" id="18931847"/>
<keyword evidence="3" id="KW-1185">Reference proteome</keyword>